<evidence type="ECO:0000256" key="4">
    <source>
        <dbReference type="ARBA" id="ARBA00013208"/>
    </source>
</evidence>
<name>A0A8T0W5Y0_PANVG</name>
<evidence type="ECO:0000256" key="11">
    <source>
        <dbReference type="ARBA" id="ARBA00022968"/>
    </source>
</evidence>
<evidence type="ECO:0000256" key="10">
    <source>
        <dbReference type="ARBA" id="ARBA00022824"/>
    </source>
</evidence>
<comment type="catalytic activity">
    <reaction evidence="1">
        <text>Cleavage of hydrophobic, N-terminal signal or leader sequences from secreted and periplasmic proteins.</text>
        <dbReference type="EC" id="3.4.21.89"/>
    </reaction>
</comment>
<dbReference type="InterPro" id="IPR019533">
    <property type="entry name" value="Peptidase_S26"/>
</dbReference>
<keyword evidence="13" id="KW-0472">Membrane</keyword>
<proteinExistence type="inferred from homology"/>
<evidence type="ECO:0000313" key="18">
    <source>
        <dbReference type="Proteomes" id="UP000823388"/>
    </source>
</evidence>
<comment type="similarity">
    <text evidence="3">Belongs to the peptidase S26B family.</text>
</comment>
<dbReference type="EMBL" id="CM029039">
    <property type="protein sequence ID" value="KAG2642835.1"/>
    <property type="molecule type" value="Genomic_DNA"/>
</dbReference>
<evidence type="ECO:0000256" key="12">
    <source>
        <dbReference type="ARBA" id="ARBA00022989"/>
    </source>
</evidence>
<organism evidence="17 18">
    <name type="scientific">Panicum virgatum</name>
    <name type="common">Blackwell switchgrass</name>
    <dbReference type="NCBI Taxonomy" id="38727"/>
    <lineage>
        <taxon>Eukaryota</taxon>
        <taxon>Viridiplantae</taxon>
        <taxon>Streptophyta</taxon>
        <taxon>Embryophyta</taxon>
        <taxon>Tracheophyta</taxon>
        <taxon>Spermatophyta</taxon>
        <taxon>Magnoliopsida</taxon>
        <taxon>Liliopsida</taxon>
        <taxon>Poales</taxon>
        <taxon>Poaceae</taxon>
        <taxon>PACMAD clade</taxon>
        <taxon>Panicoideae</taxon>
        <taxon>Panicodae</taxon>
        <taxon>Paniceae</taxon>
        <taxon>Panicinae</taxon>
        <taxon>Panicum</taxon>
        <taxon>Panicum sect. Hiantes</taxon>
    </lineage>
</organism>
<evidence type="ECO:0000256" key="2">
    <source>
        <dbReference type="ARBA" id="ARBA00004648"/>
    </source>
</evidence>
<keyword evidence="8" id="KW-0812">Transmembrane</keyword>
<keyword evidence="11" id="KW-0735">Signal-anchor</keyword>
<dbReference type="GO" id="GO:0006465">
    <property type="term" value="P:signal peptide processing"/>
    <property type="evidence" value="ECO:0007669"/>
    <property type="project" value="InterPro"/>
</dbReference>
<dbReference type="InterPro" id="IPR019756">
    <property type="entry name" value="Pept_S26A_signal_pept_1_Ser-AS"/>
</dbReference>
<accession>A0A8T0W5Y0</accession>
<evidence type="ECO:0000256" key="3">
    <source>
        <dbReference type="ARBA" id="ARBA00011035"/>
    </source>
</evidence>
<dbReference type="NCBIfam" id="TIGR02228">
    <property type="entry name" value="sigpep_I_arch"/>
    <property type="match status" value="1"/>
</dbReference>
<dbReference type="Proteomes" id="UP000823388">
    <property type="component" value="Chromosome 2K"/>
</dbReference>
<dbReference type="Gene3D" id="2.10.109.10">
    <property type="entry name" value="Umud Fragment, subunit A"/>
    <property type="match status" value="1"/>
</dbReference>
<evidence type="ECO:0000256" key="13">
    <source>
        <dbReference type="ARBA" id="ARBA00023136"/>
    </source>
</evidence>
<dbReference type="InterPro" id="IPR001733">
    <property type="entry name" value="Peptidase_S26B"/>
</dbReference>
<dbReference type="SUPFAM" id="SSF51306">
    <property type="entry name" value="LexA/Signal peptidase"/>
    <property type="match status" value="1"/>
</dbReference>
<dbReference type="InterPro" id="IPR036286">
    <property type="entry name" value="LexA/Signal_pep-like_sf"/>
</dbReference>
<evidence type="ECO:0000256" key="8">
    <source>
        <dbReference type="ARBA" id="ARBA00022692"/>
    </source>
</evidence>
<dbReference type="AlphaFoldDB" id="A0A8T0W5Y0"/>
<comment type="subcellular location">
    <subcellularLocation>
        <location evidence="2">Endoplasmic reticulum membrane</location>
        <topology evidence="2">Single-pass type II membrane protein</topology>
    </subcellularLocation>
</comment>
<evidence type="ECO:0000256" key="1">
    <source>
        <dbReference type="ARBA" id="ARBA00000677"/>
    </source>
</evidence>
<evidence type="ECO:0000256" key="14">
    <source>
        <dbReference type="ARBA" id="ARBA00033305"/>
    </source>
</evidence>
<dbReference type="Pfam" id="PF10502">
    <property type="entry name" value="Peptidase_S26"/>
    <property type="match status" value="1"/>
</dbReference>
<keyword evidence="18" id="KW-1185">Reference proteome</keyword>
<dbReference type="PROSITE" id="PS00501">
    <property type="entry name" value="SPASE_I_1"/>
    <property type="match status" value="1"/>
</dbReference>
<evidence type="ECO:0000256" key="6">
    <source>
        <dbReference type="ARBA" id="ARBA00021755"/>
    </source>
</evidence>
<dbReference type="PANTHER" id="PTHR10806:SF6">
    <property type="entry name" value="SIGNAL PEPTIDASE COMPLEX CATALYTIC SUBUNIT SEC11"/>
    <property type="match status" value="1"/>
</dbReference>
<dbReference type="PRINTS" id="PR00728">
    <property type="entry name" value="SIGNALPTASE"/>
</dbReference>
<dbReference type="PANTHER" id="PTHR10806">
    <property type="entry name" value="SIGNAL PEPTIDASE COMPLEX CATALYTIC SUBUNIT SEC11"/>
    <property type="match status" value="1"/>
</dbReference>
<evidence type="ECO:0000313" key="17">
    <source>
        <dbReference type="EMBL" id="KAG2642835.1"/>
    </source>
</evidence>
<dbReference type="GO" id="GO:0005787">
    <property type="term" value="C:signal peptidase complex"/>
    <property type="evidence" value="ECO:0007669"/>
    <property type="project" value="TreeGrafter"/>
</dbReference>
<evidence type="ECO:0000259" key="16">
    <source>
        <dbReference type="Pfam" id="PF10502"/>
    </source>
</evidence>
<sequence>MDSGAIRRRLGPRRALSQLILLGVLLAHALMAYTAVKAATGAEFTSRVVLSGSMEPAFERGDLLLFRKGGGGDPIRAGDVVLFKPAHGDMPVVHRVIQLHERRDDGGGGVDILTKGDNNGVDDSELLYDQPWLHRHHVMAKAVGYLPNAGFSGEKKNAGWPSVAMDEKPVVRKVVVGVLGLGVPVTALL</sequence>
<dbReference type="GO" id="GO:0004252">
    <property type="term" value="F:serine-type endopeptidase activity"/>
    <property type="evidence" value="ECO:0007669"/>
    <property type="project" value="InterPro"/>
</dbReference>
<reference evidence="17" key="1">
    <citation type="submission" date="2020-05" db="EMBL/GenBank/DDBJ databases">
        <title>WGS assembly of Panicum virgatum.</title>
        <authorList>
            <person name="Lovell J.T."/>
            <person name="Jenkins J."/>
            <person name="Shu S."/>
            <person name="Juenger T.E."/>
            <person name="Schmutz J."/>
        </authorList>
    </citation>
    <scope>NUCLEOTIDE SEQUENCE</scope>
    <source>
        <strain evidence="17">AP13</strain>
    </source>
</reference>
<evidence type="ECO:0000256" key="7">
    <source>
        <dbReference type="ARBA" id="ARBA00022670"/>
    </source>
</evidence>
<gene>
    <name evidence="17" type="ORF">PVAP13_2KG146040</name>
</gene>
<dbReference type="CDD" id="cd06530">
    <property type="entry name" value="S26_SPase_I"/>
    <property type="match status" value="1"/>
</dbReference>
<keyword evidence="12" id="KW-1133">Transmembrane helix</keyword>
<comment type="caution">
    <text evidence="17">The sequence shown here is derived from an EMBL/GenBank/DDBJ whole genome shotgun (WGS) entry which is preliminary data.</text>
</comment>
<evidence type="ECO:0000256" key="9">
    <source>
        <dbReference type="ARBA" id="ARBA00022801"/>
    </source>
</evidence>
<keyword evidence="10" id="KW-0256">Endoplasmic reticulum</keyword>
<feature type="domain" description="Peptidase S26" evidence="16">
    <location>
        <begin position="29"/>
        <end position="97"/>
    </location>
</feature>
<keyword evidence="9" id="KW-0378">Hydrolase</keyword>
<evidence type="ECO:0000256" key="15">
    <source>
        <dbReference type="ARBA" id="ARBA00045533"/>
    </source>
</evidence>
<evidence type="ECO:0000256" key="5">
    <source>
        <dbReference type="ARBA" id="ARBA00019685"/>
    </source>
</evidence>
<keyword evidence="7" id="KW-0645">Protease</keyword>
<dbReference type="EC" id="3.4.21.89" evidence="4"/>
<comment type="function">
    <text evidence="15">Catalytic component of the signal peptidase complex (SPC) which catalyzes the cleavage of N-terminal signal sequences from nascent proteins as they are translocated into the lumen of the endoplasmic reticulum. Specifically cleaves N-terminal signal peptides that contain a hydrophobic alpha-helix (h-region) shorter than 18-20 amino acids.</text>
</comment>
<dbReference type="GO" id="GO:0009003">
    <property type="term" value="F:signal peptidase activity"/>
    <property type="evidence" value="ECO:0007669"/>
    <property type="project" value="UniProtKB-EC"/>
</dbReference>
<protein>
    <recommendedName>
        <fullName evidence="5">Signal peptidase complex catalytic subunit SEC11</fullName>
        <ecNumber evidence="4">3.4.21.89</ecNumber>
    </recommendedName>
    <alternativeName>
        <fullName evidence="14">Signal peptidase I</fullName>
    </alternativeName>
    <alternativeName>
        <fullName evidence="6">Signal peptidase complex catalytic subunit sec11</fullName>
    </alternativeName>
</protein>